<name>A0A6B0U233_IXORI</name>
<organism evidence="1">
    <name type="scientific">Ixodes ricinus</name>
    <name type="common">Common tick</name>
    <name type="synonym">Acarus ricinus</name>
    <dbReference type="NCBI Taxonomy" id="34613"/>
    <lineage>
        <taxon>Eukaryota</taxon>
        <taxon>Metazoa</taxon>
        <taxon>Ecdysozoa</taxon>
        <taxon>Arthropoda</taxon>
        <taxon>Chelicerata</taxon>
        <taxon>Arachnida</taxon>
        <taxon>Acari</taxon>
        <taxon>Parasitiformes</taxon>
        <taxon>Ixodida</taxon>
        <taxon>Ixodoidea</taxon>
        <taxon>Ixodidae</taxon>
        <taxon>Ixodinae</taxon>
        <taxon>Ixodes</taxon>
    </lineage>
</organism>
<sequence>MPLYIAVLNCAVLFLSKDICVWYVRGCVDCGLVFCWRPLKFDICATELKQLLHASWLFLFMNWLPKNRLGEPKACLLAESIRRSLQLFRCF</sequence>
<dbReference type="EMBL" id="GIFC01004419">
    <property type="protein sequence ID" value="MXU86502.1"/>
    <property type="molecule type" value="Transcribed_RNA"/>
</dbReference>
<protein>
    <submittedName>
        <fullName evidence="1">Putative secreted protein</fullName>
    </submittedName>
</protein>
<dbReference type="AlphaFoldDB" id="A0A6B0U233"/>
<proteinExistence type="predicted"/>
<evidence type="ECO:0000313" key="1">
    <source>
        <dbReference type="EMBL" id="MXU86502.1"/>
    </source>
</evidence>
<accession>A0A6B0U233</accession>
<reference evidence="1" key="1">
    <citation type="submission" date="2019-12" db="EMBL/GenBank/DDBJ databases">
        <title>An insight into the sialome of adult female Ixodes ricinus ticks feeding for 6 days.</title>
        <authorList>
            <person name="Perner J."/>
            <person name="Ribeiro J.M.C."/>
        </authorList>
    </citation>
    <scope>NUCLEOTIDE SEQUENCE</scope>
    <source>
        <strain evidence="1">Semi-engorged</strain>
        <tissue evidence="1">Salivary glands</tissue>
    </source>
</reference>